<proteinExistence type="predicted"/>
<gene>
    <name evidence="2" type="ORF">POM88_052953</name>
</gene>
<dbReference type="Proteomes" id="UP001237642">
    <property type="component" value="Unassembled WGS sequence"/>
</dbReference>
<reference evidence="2" key="2">
    <citation type="submission" date="2023-05" db="EMBL/GenBank/DDBJ databases">
        <authorList>
            <person name="Schelkunov M.I."/>
        </authorList>
    </citation>
    <scope>NUCLEOTIDE SEQUENCE</scope>
    <source>
        <strain evidence="2">Hsosn_3</strain>
        <tissue evidence="2">Leaf</tissue>
    </source>
</reference>
<name>A0AAD8LWG4_9APIA</name>
<reference evidence="2" key="1">
    <citation type="submission" date="2023-02" db="EMBL/GenBank/DDBJ databases">
        <title>Genome of toxic invasive species Heracleum sosnowskyi carries increased number of genes despite the absence of recent whole-genome duplications.</title>
        <authorList>
            <person name="Schelkunov M."/>
            <person name="Shtratnikova V."/>
            <person name="Makarenko M."/>
            <person name="Klepikova A."/>
            <person name="Omelchenko D."/>
            <person name="Novikova G."/>
            <person name="Obukhova E."/>
            <person name="Bogdanov V."/>
            <person name="Penin A."/>
            <person name="Logacheva M."/>
        </authorList>
    </citation>
    <scope>NUCLEOTIDE SEQUENCE</scope>
    <source>
        <strain evidence="2">Hsosn_3</strain>
        <tissue evidence="2">Leaf</tissue>
    </source>
</reference>
<evidence type="ECO:0000313" key="3">
    <source>
        <dbReference type="Proteomes" id="UP001237642"/>
    </source>
</evidence>
<feature type="compositionally biased region" description="Polar residues" evidence="1">
    <location>
        <begin position="223"/>
        <end position="235"/>
    </location>
</feature>
<feature type="region of interest" description="Disordered" evidence="1">
    <location>
        <begin position="201"/>
        <end position="236"/>
    </location>
</feature>
<comment type="caution">
    <text evidence="2">The sequence shown here is derived from an EMBL/GenBank/DDBJ whole genome shotgun (WGS) entry which is preliminary data.</text>
</comment>
<accession>A0AAD8LWG4</accession>
<protein>
    <submittedName>
        <fullName evidence="2">Uncharacterized protein</fullName>
    </submittedName>
</protein>
<dbReference type="EMBL" id="JAUIZM010000014">
    <property type="protein sequence ID" value="KAK1353115.1"/>
    <property type="molecule type" value="Genomic_DNA"/>
</dbReference>
<organism evidence="2 3">
    <name type="scientific">Heracleum sosnowskyi</name>
    <dbReference type="NCBI Taxonomy" id="360622"/>
    <lineage>
        <taxon>Eukaryota</taxon>
        <taxon>Viridiplantae</taxon>
        <taxon>Streptophyta</taxon>
        <taxon>Embryophyta</taxon>
        <taxon>Tracheophyta</taxon>
        <taxon>Spermatophyta</taxon>
        <taxon>Magnoliopsida</taxon>
        <taxon>eudicotyledons</taxon>
        <taxon>Gunneridae</taxon>
        <taxon>Pentapetalae</taxon>
        <taxon>asterids</taxon>
        <taxon>campanulids</taxon>
        <taxon>Apiales</taxon>
        <taxon>Apiaceae</taxon>
        <taxon>Apioideae</taxon>
        <taxon>apioid superclade</taxon>
        <taxon>Tordylieae</taxon>
        <taxon>Tordyliinae</taxon>
        <taxon>Heracleum</taxon>
    </lineage>
</organism>
<evidence type="ECO:0000313" key="2">
    <source>
        <dbReference type="EMBL" id="KAK1353115.1"/>
    </source>
</evidence>
<dbReference type="AlphaFoldDB" id="A0AAD8LWG4"/>
<evidence type="ECO:0000256" key="1">
    <source>
        <dbReference type="SAM" id="MobiDB-lite"/>
    </source>
</evidence>
<keyword evidence="3" id="KW-1185">Reference proteome</keyword>
<sequence length="249" mass="27961">MKEMGFQDKLHISELTGWSFLVIFGSKEEMQTFDLELLSACFKKWDNINPLTFSIRRRTLVECRGLPFGLERRKSKNSYRKILTQFQKMKLGGGGQQSRASYIAYCVEYKSAKCRAPCKFGPTITVARIDGIGLSPLPTRRRDGQDYAATGGGGKRQYNMLFTQGRQGGGGRGPHVRIWQWETMCTRAKLYGPFWSGTTRGGFSSGHQGTRDQDSSYVKPGRSYQNNSGRESQIDGSVLMVSPNRGIHS</sequence>